<feature type="signal peptide" evidence="2">
    <location>
        <begin position="1"/>
        <end position="22"/>
    </location>
</feature>
<accession>A0AAD4IRV7</accession>
<gene>
    <name evidence="3" type="ORF">C2S53_019095</name>
</gene>
<evidence type="ECO:0000256" key="2">
    <source>
        <dbReference type="SAM" id="SignalP"/>
    </source>
</evidence>
<evidence type="ECO:0000313" key="3">
    <source>
        <dbReference type="EMBL" id="KAH6820159.1"/>
    </source>
</evidence>
<name>A0AAD4IRV7_PERFH</name>
<evidence type="ECO:0000313" key="4">
    <source>
        <dbReference type="Proteomes" id="UP001190926"/>
    </source>
</evidence>
<dbReference type="AlphaFoldDB" id="A0AAD4IRV7"/>
<dbReference type="EMBL" id="SDAM02004538">
    <property type="protein sequence ID" value="KAH6820159.1"/>
    <property type="molecule type" value="Genomic_DNA"/>
</dbReference>
<dbReference type="Proteomes" id="UP001190926">
    <property type="component" value="Unassembled WGS sequence"/>
</dbReference>
<organism evidence="3 4">
    <name type="scientific">Perilla frutescens var. hirtella</name>
    <name type="common">Perilla citriodora</name>
    <name type="synonym">Perilla setoyensis</name>
    <dbReference type="NCBI Taxonomy" id="608512"/>
    <lineage>
        <taxon>Eukaryota</taxon>
        <taxon>Viridiplantae</taxon>
        <taxon>Streptophyta</taxon>
        <taxon>Embryophyta</taxon>
        <taxon>Tracheophyta</taxon>
        <taxon>Spermatophyta</taxon>
        <taxon>Magnoliopsida</taxon>
        <taxon>eudicotyledons</taxon>
        <taxon>Gunneridae</taxon>
        <taxon>Pentapetalae</taxon>
        <taxon>asterids</taxon>
        <taxon>lamiids</taxon>
        <taxon>Lamiales</taxon>
        <taxon>Lamiaceae</taxon>
        <taxon>Nepetoideae</taxon>
        <taxon>Elsholtzieae</taxon>
        <taxon>Perilla</taxon>
    </lineage>
</organism>
<comment type="caution">
    <text evidence="3">The sequence shown here is derived from an EMBL/GenBank/DDBJ whole genome shotgun (WGS) entry which is preliminary data.</text>
</comment>
<evidence type="ECO:0000256" key="1">
    <source>
        <dbReference type="SAM" id="MobiDB-lite"/>
    </source>
</evidence>
<sequence length="96" mass="10947">MKLGYFFLFAFLLMHQVIFTQCVRNPFSAIDVSLLNRRVEREPTPPATLVVVVDDEKRGLLPSPPPPQTSSGTHWKWQETPPPPPSKVSHLDRKIN</sequence>
<protein>
    <submittedName>
        <fullName evidence="3">Uncharacterized protein</fullName>
    </submittedName>
</protein>
<keyword evidence="2" id="KW-0732">Signal</keyword>
<proteinExistence type="predicted"/>
<reference evidence="3 4" key="1">
    <citation type="journal article" date="2021" name="Nat. Commun.">
        <title>Incipient diploidization of the medicinal plant Perilla within 10,000 years.</title>
        <authorList>
            <person name="Zhang Y."/>
            <person name="Shen Q."/>
            <person name="Leng L."/>
            <person name="Zhang D."/>
            <person name="Chen S."/>
            <person name="Shi Y."/>
            <person name="Ning Z."/>
            <person name="Chen S."/>
        </authorList>
    </citation>
    <scope>NUCLEOTIDE SEQUENCE [LARGE SCALE GENOMIC DNA]</scope>
    <source>
        <strain evidence="4">cv. PC099</strain>
    </source>
</reference>
<keyword evidence="4" id="KW-1185">Reference proteome</keyword>
<feature type="region of interest" description="Disordered" evidence="1">
    <location>
        <begin position="55"/>
        <end position="96"/>
    </location>
</feature>
<feature type="chain" id="PRO_5042014358" evidence="2">
    <location>
        <begin position="23"/>
        <end position="96"/>
    </location>
</feature>